<evidence type="ECO:0000313" key="5">
    <source>
        <dbReference type="Proteomes" id="UP000233343"/>
    </source>
</evidence>
<proteinExistence type="predicted"/>
<evidence type="ECO:0000256" key="2">
    <source>
        <dbReference type="ARBA" id="ARBA00022898"/>
    </source>
</evidence>
<evidence type="ECO:0000256" key="1">
    <source>
        <dbReference type="ARBA" id="ARBA00001933"/>
    </source>
</evidence>
<dbReference type="AlphaFoldDB" id="A0A2N0ZC11"/>
<comment type="caution">
    <text evidence="4">The sequence shown here is derived from an EMBL/GenBank/DDBJ whole genome shotgun (WGS) entry which is preliminary data.</text>
</comment>
<dbReference type="GO" id="GO:1901605">
    <property type="term" value="P:alpha-amino acid metabolic process"/>
    <property type="evidence" value="ECO:0007669"/>
    <property type="project" value="UniProtKB-ARBA"/>
</dbReference>
<dbReference type="Proteomes" id="UP000233343">
    <property type="component" value="Unassembled WGS sequence"/>
</dbReference>
<reference evidence="4 5" key="1">
    <citation type="journal article" date="2010" name="Int. J. Syst. Evol. Microbiol.">
        <title>Bacillus horneckiae sp. nov., isolated from a spacecraft-assembly clean room.</title>
        <authorList>
            <person name="Vaishampayan P."/>
            <person name="Probst A."/>
            <person name="Krishnamurthi S."/>
            <person name="Ghosh S."/>
            <person name="Osman S."/>
            <person name="McDowall A."/>
            <person name="Ruckmani A."/>
            <person name="Mayilraj S."/>
            <person name="Venkateswaran K."/>
        </authorList>
    </citation>
    <scope>NUCLEOTIDE SEQUENCE [LARGE SCALE GENOMIC DNA]</scope>
    <source>
        <strain evidence="5">1PO1SC</strain>
    </source>
</reference>
<feature type="domain" description="Tryptophan synthase beta chain-like PALP" evidence="3">
    <location>
        <begin position="8"/>
        <end position="285"/>
    </location>
</feature>
<keyword evidence="5" id="KW-1185">Reference proteome</keyword>
<protein>
    <submittedName>
        <fullName evidence="4">Cysteine synthase family protein</fullName>
    </submittedName>
</protein>
<dbReference type="Pfam" id="PF00291">
    <property type="entry name" value="PALP"/>
    <property type="match status" value="1"/>
</dbReference>
<comment type="cofactor">
    <cofactor evidence="1">
        <name>pyridoxal 5'-phosphate</name>
        <dbReference type="ChEBI" id="CHEBI:597326"/>
    </cofactor>
</comment>
<gene>
    <name evidence="4" type="ORF">CWS20_21050</name>
</gene>
<dbReference type="Gene3D" id="3.40.50.1100">
    <property type="match status" value="2"/>
</dbReference>
<dbReference type="SUPFAM" id="SSF53686">
    <property type="entry name" value="Tryptophan synthase beta subunit-like PLP-dependent enzymes"/>
    <property type="match status" value="1"/>
</dbReference>
<dbReference type="CDD" id="cd01561">
    <property type="entry name" value="CBS_like"/>
    <property type="match status" value="1"/>
</dbReference>
<accession>A0A2N0ZC11</accession>
<sequence length="349" mass="38651">MENSLIDSVGNTPLVKLSESNVYAKLELLNHYGMKDRVAKNILLQAKKDGSLKPNATIIESSSGTMALGVAMVGTALGHEVIIVTDPRIDSLTLVKLKTLGANVHIVDKMNEHGWQGARLEYLYELFKIHPNHFWPKQYENPNNPGAYRPLANELMKELKSIDYLVGAVGSGGSLCGIASQLKLYNKDLKVIAVDSIGSIIFNQPLKSSRLQGGLGNSIKPKNVNYEIIDEVHWLNDNEAFESTLRLGKKEKIFAGNSSGSVYTVASWIGKQVGSNKVIVAIFPDRGDRYQDSIYNKQFWDENNLKLGTIPNNPTKVIEGEAVESWSYLTLRGDSIEDKESKHTSIHRV</sequence>
<evidence type="ECO:0000313" key="4">
    <source>
        <dbReference type="EMBL" id="PKG27040.1"/>
    </source>
</evidence>
<dbReference type="EMBL" id="PISD01000051">
    <property type="protein sequence ID" value="PKG27040.1"/>
    <property type="molecule type" value="Genomic_DNA"/>
</dbReference>
<dbReference type="PANTHER" id="PTHR10314">
    <property type="entry name" value="CYSTATHIONINE BETA-SYNTHASE"/>
    <property type="match status" value="1"/>
</dbReference>
<evidence type="ECO:0000259" key="3">
    <source>
        <dbReference type="Pfam" id="PF00291"/>
    </source>
</evidence>
<dbReference type="InterPro" id="IPR050214">
    <property type="entry name" value="Cys_Synth/Cystath_Beta-Synth"/>
</dbReference>
<name>A0A2N0ZC11_9BACI</name>
<dbReference type="InterPro" id="IPR001926">
    <property type="entry name" value="TrpB-like_PALP"/>
</dbReference>
<organism evidence="4 5">
    <name type="scientific">Cytobacillus horneckiae</name>
    <dbReference type="NCBI Taxonomy" id="549687"/>
    <lineage>
        <taxon>Bacteria</taxon>
        <taxon>Bacillati</taxon>
        <taxon>Bacillota</taxon>
        <taxon>Bacilli</taxon>
        <taxon>Bacillales</taxon>
        <taxon>Bacillaceae</taxon>
        <taxon>Cytobacillus</taxon>
    </lineage>
</organism>
<dbReference type="InterPro" id="IPR036052">
    <property type="entry name" value="TrpB-like_PALP_sf"/>
</dbReference>
<keyword evidence="2" id="KW-0663">Pyridoxal phosphate</keyword>
<dbReference type="RefSeq" id="WP_066193329.1">
    <property type="nucleotide sequence ID" value="NZ_JAFDQP010000003.1"/>
</dbReference>